<keyword evidence="1" id="KW-0732">Signal</keyword>
<dbReference type="AlphaFoldDB" id="A0A7W0HK89"/>
<evidence type="ECO:0000313" key="2">
    <source>
        <dbReference type="EMBL" id="MBA2880985.1"/>
    </source>
</evidence>
<dbReference type="Pfam" id="PF07396">
    <property type="entry name" value="Porin_O_P"/>
    <property type="match status" value="1"/>
</dbReference>
<organism evidence="2 3">
    <name type="scientific">Desulfosalsimonas propionicica</name>
    <dbReference type="NCBI Taxonomy" id="332175"/>
    <lineage>
        <taxon>Bacteria</taxon>
        <taxon>Pseudomonadati</taxon>
        <taxon>Thermodesulfobacteriota</taxon>
        <taxon>Desulfobacteria</taxon>
        <taxon>Desulfobacterales</taxon>
        <taxon>Desulfosalsimonadaceae</taxon>
        <taxon>Desulfosalsimonas</taxon>
    </lineage>
</organism>
<feature type="signal peptide" evidence="1">
    <location>
        <begin position="1"/>
        <end position="29"/>
    </location>
</feature>
<reference evidence="2 3" key="1">
    <citation type="submission" date="2020-07" db="EMBL/GenBank/DDBJ databases">
        <title>Genomic Encyclopedia of Type Strains, Phase IV (KMG-IV): sequencing the most valuable type-strain genomes for metagenomic binning, comparative biology and taxonomic classification.</title>
        <authorList>
            <person name="Goeker M."/>
        </authorList>
    </citation>
    <scope>NUCLEOTIDE SEQUENCE [LARGE SCALE GENOMIC DNA]</scope>
    <source>
        <strain evidence="2 3">DSM 17721</strain>
    </source>
</reference>
<dbReference type="Gene3D" id="2.40.160.10">
    <property type="entry name" value="Porin"/>
    <property type="match status" value="1"/>
</dbReference>
<keyword evidence="3" id="KW-1185">Reference proteome</keyword>
<protein>
    <submittedName>
        <fullName evidence="2">Phosphate-selective porin OprO/OprP</fullName>
    </submittedName>
</protein>
<evidence type="ECO:0000313" key="3">
    <source>
        <dbReference type="Proteomes" id="UP000525298"/>
    </source>
</evidence>
<dbReference type="InterPro" id="IPR010870">
    <property type="entry name" value="Porin_O/P"/>
</dbReference>
<name>A0A7W0HK89_9BACT</name>
<dbReference type="Proteomes" id="UP000525298">
    <property type="component" value="Unassembled WGS sequence"/>
</dbReference>
<dbReference type="EMBL" id="JACDUS010000003">
    <property type="protein sequence ID" value="MBA2880985.1"/>
    <property type="molecule type" value="Genomic_DNA"/>
</dbReference>
<dbReference type="SUPFAM" id="SSF56935">
    <property type="entry name" value="Porins"/>
    <property type="match status" value="1"/>
</dbReference>
<accession>A0A7W0HK89</accession>
<evidence type="ECO:0000256" key="1">
    <source>
        <dbReference type="SAM" id="SignalP"/>
    </source>
</evidence>
<sequence length="439" mass="48464">MKRLNRLAGPLSRAGAILLTSFACVFAFAAGPAAAEKSTTEEILDILKQGDHISDSRYEELTQRVKGGKSRYDVKFGGRIMADWASISADDSFDDDLGGGLDGDGVEFRRARLFASGSFENNVFFKAQYDFAGGDADFKDMYIGMKKVPALGNIKIGHFKEPFSLEEQTSSKYITFMERGLPNVFSPSRNTGIMAYDAALGKRMSWAIGAFYDADGFGDGFNDYTDINLTARVTGAPVYADNGRKAVHLGLSYTRQFRDEDETTLRYRQRPEAHITGVRLANTGSFNVDDADIMSLEAAMVMGPFSVQAEYMQSFVGSDAANDPSFSGYYVYGSYFLTGESRNYKPGSGSFGRVKPNRNFSFQKPGAGAWEVGVRYSNLDLNDEAIEGGELSNLTLGVNWHLNPNVRMMLNYVYADLEDREDVADDNANIVQARFQVDF</sequence>
<dbReference type="InterPro" id="IPR023614">
    <property type="entry name" value="Porin_dom_sf"/>
</dbReference>
<proteinExistence type="predicted"/>
<dbReference type="RefSeq" id="WP_181550656.1">
    <property type="nucleotide sequence ID" value="NZ_JACDUS010000003.1"/>
</dbReference>
<comment type="caution">
    <text evidence="2">The sequence shown here is derived from an EMBL/GenBank/DDBJ whole genome shotgun (WGS) entry which is preliminary data.</text>
</comment>
<feature type="chain" id="PRO_5031456438" evidence="1">
    <location>
        <begin position="30"/>
        <end position="439"/>
    </location>
</feature>
<dbReference type="PROSITE" id="PS51257">
    <property type="entry name" value="PROKAR_LIPOPROTEIN"/>
    <property type="match status" value="1"/>
</dbReference>
<gene>
    <name evidence="2" type="ORF">HNR65_001311</name>
</gene>